<dbReference type="GO" id="GO:0009425">
    <property type="term" value="C:bacterial-type flagellum basal body"/>
    <property type="evidence" value="ECO:0007669"/>
    <property type="project" value="InterPro"/>
</dbReference>
<name>A0A0V8QJM5_9FIRM</name>
<dbReference type="OrthoDB" id="2056812at2"/>
<organism evidence="1 2">
    <name type="scientific">Acetivibrio ethanolgignens</name>
    <dbReference type="NCBI Taxonomy" id="290052"/>
    <lineage>
        <taxon>Bacteria</taxon>
        <taxon>Bacillati</taxon>
        <taxon>Bacillota</taxon>
        <taxon>Clostridia</taxon>
        <taxon>Eubacteriales</taxon>
        <taxon>Oscillospiraceae</taxon>
        <taxon>Acetivibrio</taxon>
    </lineage>
</organism>
<dbReference type="GO" id="GO:0006935">
    <property type="term" value="P:chemotaxis"/>
    <property type="evidence" value="ECO:0007669"/>
    <property type="project" value="UniProtKB-KW"/>
</dbReference>
<dbReference type="GO" id="GO:0071973">
    <property type="term" value="P:bacterial-type flagellum-dependent cell motility"/>
    <property type="evidence" value="ECO:0007669"/>
    <property type="project" value="InterPro"/>
</dbReference>
<accession>A0A0V8QJM5</accession>
<dbReference type="STRING" id="290052.ASU35_00515"/>
<keyword evidence="2" id="KW-1185">Reference proteome</keyword>
<reference evidence="1 2" key="1">
    <citation type="submission" date="2015-11" db="EMBL/GenBank/DDBJ databases">
        <title>Butyribacter intestini gen. nov., sp. nov., a butyric acid-producing bacterium of the family Lachnospiraceae isolated from the human faeces.</title>
        <authorList>
            <person name="Zou Y."/>
            <person name="Xue W."/>
            <person name="Luo G."/>
            <person name="Lv M."/>
        </authorList>
    </citation>
    <scope>NUCLEOTIDE SEQUENCE [LARGE SCALE GENOMIC DNA]</scope>
    <source>
        <strain evidence="1 2">ACET-33324</strain>
    </source>
</reference>
<protein>
    <submittedName>
        <fullName evidence="1">Uncharacterized protein</fullName>
    </submittedName>
</protein>
<dbReference type="Proteomes" id="UP000054874">
    <property type="component" value="Unassembled WGS sequence"/>
</dbReference>
<dbReference type="EMBL" id="LNAM01000001">
    <property type="protein sequence ID" value="KSV60686.1"/>
    <property type="molecule type" value="Genomic_DNA"/>
</dbReference>
<dbReference type="RefSeq" id="WP_058351165.1">
    <property type="nucleotide sequence ID" value="NZ_CABMMD010000001.1"/>
</dbReference>
<comment type="caution">
    <text evidence="1">The sequence shown here is derived from an EMBL/GenBank/DDBJ whole genome shotgun (WGS) entry which is preliminary data.</text>
</comment>
<evidence type="ECO:0000313" key="1">
    <source>
        <dbReference type="EMBL" id="KSV60686.1"/>
    </source>
</evidence>
<dbReference type="AlphaFoldDB" id="A0A0V8QJM5"/>
<evidence type="ECO:0000313" key="2">
    <source>
        <dbReference type="Proteomes" id="UP000054874"/>
    </source>
</evidence>
<proteinExistence type="predicted"/>
<gene>
    <name evidence="1" type="ORF">ASU35_00515</name>
</gene>
<sequence>MKKNMLTVVILALCLINLILTGTMVFVIVPTSQKTDKLITQVASVIELELKGDGQMYDITGAEPYKIEEKKQMNLAPGDDGKDHYAILDYVTVYVNPDSEKYKQYNTDLTAGTYNSVILDKVETVISGYSYEETVDGREQMKEDLLNELKKVFGSSDFIISVSFGNLLFS</sequence>
<dbReference type="GO" id="GO:0005886">
    <property type="term" value="C:plasma membrane"/>
    <property type="evidence" value="ECO:0007669"/>
    <property type="project" value="UniProtKB-SubCell"/>
</dbReference>